<keyword evidence="1" id="KW-0131">Cell cycle</keyword>
<sequence>MELLLSSAFDQLSSSDPSLVRRGLRHIEGLLAQLCRPINSSGGEDDNTQLKDKTSAIDTRVADDPAYREFLRLQDGFEWNVCLRLLSCLEKLLGQENNELSSILIVSALEILQGVLLIHRPSRRVFVREVHMTILIDLLDSQLPASVQGATVSALVCALVEEWQNIRTFESLEGLATICTLFKRKSTDKEVKLKILEFLFFYLIPEPQNATPVHIKGSANSVSSSITITPSNVDNDSESVLYTNLQVRTTEEKQKMLSKYLSNVDTLVNELKQSQPFGNLMV</sequence>
<keyword evidence="1" id="KW-0132">Cell division</keyword>
<organism evidence="1 2">
    <name type="scientific">Myxozyma melibiosi</name>
    <dbReference type="NCBI Taxonomy" id="54550"/>
    <lineage>
        <taxon>Eukaryota</taxon>
        <taxon>Fungi</taxon>
        <taxon>Dikarya</taxon>
        <taxon>Ascomycota</taxon>
        <taxon>Saccharomycotina</taxon>
        <taxon>Lipomycetes</taxon>
        <taxon>Lipomycetales</taxon>
        <taxon>Lipomycetaceae</taxon>
        <taxon>Myxozyma</taxon>
    </lineage>
</organism>
<accession>A0ABR1F0G0</accession>
<dbReference type="Proteomes" id="UP001498771">
    <property type="component" value="Unassembled WGS sequence"/>
</dbReference>
<dbReference type="GeneID" id="90038915"/>
<proteinExistence type="predicted"/>
<dbReference type="SUPFAM" id="SSF48371">
    <property type="entry name" value="ARM repeat"/>
    <property type="match status" value="1"/>
</dbReference>
<evidence type="ECO:0000313" key="2">
    <source>
        <dbReference type="Proteomes" id="UP001498771"/>
    </source>
</evidence>
<dbReference type="PANTHER" id="PTHR34065:SF1">
    <property type="entry name" value="CELL DIVISION CONTROL PROTEIN 14"/>
    <property type="match status" value="1"/>
</dbReference>
<dbReference type="Pfam" id="PF08045">
    <property type="entry name" value="CDC14"/>
    <property type="match status" value="1"/>
</dbReference>
<dbReference type="RefSeq" id="XP_064766285.1">
    <property type="nucleotide sequence ID" value="XM_064913403.1"/>
</dbReference>
<gene>
    <name evidence="1" type="ORF">BZA70DRAFT_283225</name>
</gene>
<dbReference type="PANTHER" id="PTHR34065">
    <property type="entry name" value="CELL DIVISION CONTROL PROTEIN 14"/>
    <property type="match status" value="1"/>
</dbReference>
<dbReference type="GO" id="GO:0051301">
    <property type="term" value="P:cell division"/>
    <property type="evidence" value="ECO:0007669"/>
    <property type="project" value="UniProtKB-KW"/>
</dbReference>
<protein>
    <submittedName>
        <fullName evidence="1">Cell division protein Cdc14</fullName>
    </submittedName>
</protein>
<evidence type="ECO:0000313" key="1">
    <source>
        <dbReference type="EMBL" id="KAK7203252.1"/>
    </source>
</evidence>
<keyword evidence="2" id="KW-1185">Reference proteome</keyword>
<reference evidence="1 2" key="1">
    <citation type="submission" date="2024-03" db="EMBL/GenBank/DDBJ databases">
        <title>Genome-scale model development and genomic sequencing of the oleaginous clade Lipomyces.</title>
        <authorList>
            <consortium name="Lawrence Berkeley National Laboratory"/>
            <person name="Czajka J.J."/>
            <person name="Han Y."/>
            <person name="Kim J."/>
            <person name="Mondo S.J."/>
            <person name="Hofstad B.A."/>
            <person name="Robles A."/>
            <person name="Haridas S."/>
            <person name="Riley R."/>
            <person name="LaButti K."/>
            <person name="Pangilinan J."/>
            <person name="Andreopoulos W."/>
            <person name="Lipzen A."/>
            <person name="Yan J."/>
            <person name="Wang M."/>
            <person name="Ng V."/>
            <person name="Grigoriev I.V."/>
            <person name="Spatafora J.W."/>
            <person name="Magnuson J.K."/>
            <person name="Baker S.E."/>
            <person name="Pomraning K.R."/>
        </authorList>
    </citation>
    <scope>NUCLEOTIDE SEQUENCE [LARGE SCALE GENOMIC DNA]</scope>
    <source>
        <strain evidence="1 2">Phaff 52-87</strain>
    </source>
</reference>
<comment type="caution">
    <text evidence="1">The sequence shown here is derived from an EMBL/GenBank/DDBJ whole genome shotgun (WGS) entry which is preliminary data.</text>
</comment>
<dbReference type="InterPro" id="IPR012535">
    <property type="entry name" value="Cell_div_Cdc14"/>
</dbReference>
<dbReference type="InterPro" id="IPR016024">
    <property type="entry name" value="ARM-type_fold"/>
</dbReference>
<name>A0ABR1F0G0_9ASCO</name>
<dbReference type="EMBL" id="JBBJBU010000012">
    <property type="protein sequence ID" value="KAK7203252.1"/>
    <property type="molecule type" value="Genomic_DNA"/>
</dbReference>